<dbReference type="PANTHER" id="PTHR47959">
    <property type="entry name" value="ATP-DEPENDENT RNA HELICASE RHLE-RELATED"/>
    <property type="match status" value="1"/>
</dbReference>
<keyword evidence="10" id="KW-1185">Reference proteome</keyword>
<keyword evidence="5" id="KW-0067">ATP-binding</keyword>
<evidence type="ECO:0000256" key="1">
    <source>
        <dbReference type="ARBA" id="ARBA00012552"/>
    </source>
</evidence>
<organism evidence="9 10">
    <name type="scientific">Jimgerdemannia flammicorona</name>
    <dbReference type="NCBI Taxonomy" id="994334"/>
    <lineage>
        <taxon>Eukaryota</taxon>
        <taxon>Fungi</taxon>
        <taxon>Fungi incertae sedis</taxon>
        <taxon>Mucoromycota</taxon>
        <taxon>Mucoromycotina</taxon>
        <taxon>Endogonomycetes</taxon>
        <taxon>Endogonales</taxon>
        <taxon>Endogonaceae</taxon>
        <taxon>Jimgerdemannia</taxon>
    </lineage>
</organism>
<dbReference type="InterPro" id="IPR027417">
    <property type="entry name" value="P-loop_NTPase"/>
</dbReference>
<dbReference type="Proteomes" id="UP000268093">
    <property type="component" value="Unassembled WGS sequence"/>
</dbReference>
<reference evidence="9 10" key="1">
    <citation type="journal article" date="2018" name="New Phytol.">
        <title>Phylogenomics of Endogonaceae and evolution of mycorrhizas within Mucoromycota.</title>
        <authorList>
            <person name="Chang Y."/>
            <person name="Desiro A."/>
            <person name="Na H."/>
            <person name="Sandor L."/>
            <person name="Lipzen A."/>
            <person name="Clum A."/>
            <person name="Barry K."/>
            <person name="Grigoriev I.V."/>
            <person name="Martin F.M."/>
            <person name="Stajich J.E."/>
            <person name="Smith M.E."/>
            <person name="Bonito G."/>
            <person name="Spatafora J.W."/>
        </authorList>
    </citation>
    <scope>NUCLEOTIDE SEQUENCE [LARGE SCALE GENOMIC DNA]</scope>
    <source>
        <strain evidence="9 10">GMNB39</strain>
    </source>
</reference>
<dbReference type="InterPro" id="IPR001650">
    <property type="entry name" value="Helicase_C-like"/>
</dbReference>
<dbReference type="OrthoDB" id="3370at2759"/>
<evidence type="ECO:0000259" key="8">
    <source>
        <dbReference type="PROSITE" id="PS51194"/>
    </source>
</evidence>
<dbReference type="PROSITE" id="PS51194">
    <property type="entry name" value="HELICASE_CTER"/>
    <property type="match status" value="1"/>
</dbReference>
<keyword evidence="4" id="KW-0347">Helicase</keyword>
<keyword evidence="3 9" id="KW-0378">Hydrolase</keyword>
<dbReference type="SUPFAM" id="SSF52540">
    <property type="entry name" value="P-loop containing nucleoside triphosphate hydrolases"/>
    <property type="match status" value="1"/>
</dbReference>
<evidence type="ECO:0000313" key="10">
    <source>
        <dbReference type="Proteomes" id="UP000268093"/>
    </source>
</evidence>
<dbReference type="GO" id="GO:0016787">
    <property type="term" value="F:hydrolase activity"/>
    <property type="evidence" value="ECO:0007669"/>
    <property type="project" value="UniProtKB-KW"/>
</dbReference>
<comment type="caution">
    <text evidence="9">The sequence shown here is derived from an EMBL/GenBank/DDBJ whole genome shotgun (WGS) entry which is preliminary data.</text>
</comment>
<evidence type="ECO:0000256" key="5">
    <source>
        <dbReference type="ARBA" id="ARBA00022840"/>
    </source>
</evidence>
<dbReference type="EMBL" id="RBNI01020162">
    <property type="protein sequence ID" value="RUO96675.1"/>
    <property type="molecule type" value="Genomic_DNA"/>
</dbReference>
<dbReference type="Pfam" id="PF00271">
    <property type="entry name" value="Helicase_C"/>
    <property type="match status" value="1"/>
</dbReference>
<name>A0A433A1W9_9FUNG</name>
<evidence type="ECO:0000256" key="7">
    <source>
        <dbReference type="SAM" id="MobiDB-lite"/>
    </source>
</evidence>
<dbReference type="EC" id="3.6.4.13" evidence="1"/>
<sequence>MLHLSLICSDLIARGIDLDLVDTVISYDVPLYMKKYVHRVGRTARAGREGDAYTLVETQEARHFKEMLGKAGHLEKVKKVNVKEEVLGGLVEAYQQSLTDLKSVVTNARPSVARYQSSMVAVAGNDGEEGELVGDYGEEEGGGMHIRFDDEE</sequence>
<dbReference type="PANTHER" id="PTHR47959:SF1">
    <property type="entry name" value="ATP-DEPENDENT RNA HELICASE DBPA"/>
    <property type="match status" value="1"/>
</dbReference>
<feature type="region of interest" description="Disordered" evidence="7">
    <location>
        <begin position="127"/>
        <end position="152"/>
    </location>
</feature>
<dbReference type="GO" id="GO:0005829">
    <property type="term" value="C:cytosol"/>
    <property type="evidence" value="ECO:0007669"/>
    <property type="project" value="TreeGrafter"/>
</dbReference>
<comment type="catalytic activity">
    <reaction evidence="6">
        <text>ATP + H2O = ADP + phosphate + H(+)</text>
        <dbReference type="Rhea" id="RHEA:13065"/>
        <dbReference type="ChEBI" id="CHEBI:15377"/>
        <dbReference type="ChEBI" id="CHEBI:15378"/>
        <dbReference type="ChEBI" id="CHEBI:30616"/>
        <dbReference type="ChEBI" id="CHEBI:43474"/>
        <dbReference type="ChEBI" id="CHEBI:456216"/>
        <dbReference type="EC" id="3.6.4.13"/>
    </reaction>
</comment>
<accession>A0A433A1W9</accession>
<gene>
    <name evidence="9" type="ORF">BC936DRAFT_141636</name>
</gene>
<evidence type="ECO:0000256" key="6">
    <source>
        <dbReference type="ARBA" id="ARBA00047984"/>
    </source>
</evidence>
<dbReference type="InterPro" id="IPR050079">
    <property type="entry name" value="DEAD_box_RNA_helicase"/>
</dbReference>
<protein>
    <recommendedName>
        <fullName evidence="1">RNA helicase</fullName>
        <ecNumber evidence="1">3.6.4.13</ecNumber>
    </recommendedName>
</protein>
<dbReference type="Gene3D" id="3.40.50.300">
    <property type="entry name" value="P-loop containing nucleotide triphosphate hydrolases"/>
    <property type="match status" value="1"/>
</dbReference>
<evidence type="ECO:0000256" key="2">
    <source>
        <dbReference type="ARBA" id="ARBA00022741"/>
    </source>
</evidence>
<evidence type="ECO:0000256" key="3">
    <source>
        <dbReference type="ARBA" id="ARBA00022801"/>
    </source>
</evidence>
<evidence type="ECO:0000313" key="9">
    <source>
        <dbReference type="EMBL" id="RUO96675.1"/>
    </source>
</evidence>
<proteinExistence type="predicted"/>
<keyword evidence="2" id="KW-0547">Nucleotide-binding</keyword>
<dbReference type="AlphaFoldDB" id="A0A433A1W9"/>
<dbReference type="GO" id="GO:0005524">
    <property type="term" value="F:ATP binding"/>
    <property type="evidence" value="ECO:0007669"/>
    <property type="project" value="UniProtKB-KW"/>
</dbReference>
<feature type="domain" description="Helicase C-terminal" evidence="8">
    <location>
        <begin position="1"/>
        <end position="88"/>
    </location>
</feature>
<feature type="compositionally biased region" description="Acidic residues" evidence="7">
    <location>
        <begin position="127"/>
        <end position="141"/>
    </location>
</feature>
<evidence type="ECO:0000256" key="4">
    <source>
        <dbReference type="ARBA" id="ARBA00022806"/>
    </source>
</evidence>
<dbReference type="GO" id="GO:0003724">
    <property type="term" value="F:RNA helicase activity"/>
    <property type="evidence" value="ECO:0007669"/>
    <property type="project" value="UniProtKB-EC"/>
</dbReference>